<dbReference type="PROSITE" id="PS51168">
    <property type="entry name" value="CHORISMATE_MUT_2"/>
    <property type="match status" value="1"/>
</dbReference>
<name>A0A931C8X3_9ACTN</name>
<dbReference type="InterPro" id="IPR051331">
    <property type="entry name" value="Chorismate_mutase-related"/>
</dbReference>
<dbReference type="EMBL" id="JADQTO010000005">
    <property type="protein sequence ID" value="MBG0562241.1"/>
    <property type="molecule type" value="Genomic_DNA"/>
</dbReference>
<dbReference type="Proteomes" id="UP000598146">
    <property type="component" value="Unassembled WGS sequence"/>
</dbReference>
<dbReference type="InterPro" id="IPR036979">
    <property type="entry name" value="CM_dom_sf"/>
</dbReference>
<protein>
    <submittedName>
        <fullName evidence="3">Chorismate mutase</fullName>
    </submittedName>
</protein>
<reference evidence="3" key="1">
    <citation type="submission" date="2020-11" db="EMBL/GenBank/DDBJ databases">
        <title>Isolation and identification of active actinomycetes.</title>
        <authorList>
            <person name="Sun X."/>
        </authorList>
    </citation>
    <scope>NUCLEOTIDE SEQUENCE</scope>
    <source>
        <strain evidence="3">NEAU-A11</strain>
    </source>
</reference>
<dbReference type="SUPFAM" id="SSF48600">
    <property type="entry name" value="Chorismate mutase II"/>
    <property type="match status" value="1"/>
</dbReference>
<evidence type="ECO:0000313" key="3">
    <source>
        <dbReference type="EMBL" id="MBG0562241.1"/>
    </source>
</evidence>
<dbReference type="Pfam" id="PF01817">
    <property type="entry name" value="CM_2"/>
    <property type="match status" value="1"/>
</dbReference>
<evidence type="ECO:0000313" key="4">
    <source>
        <dbReference type="Proteomes" id="UP000598146"/>
    </source>
</evidence>
<sequence length="103" mass="11271">MVGVTDSGLTLADIRRQIDAIDAEVVRRLADREQLVRAAAAFKTDEQAVRAPARVEEVIAKVRALAEREGGSPEVIERVYRAMIGAFIELELGEHRGSRPSSS</sequence>
<evidence type="ECO:0000256" key="1">
    <source>
        <dbReference type="ARBA" id="ARBA00023235"/>
    </source>
</evidence>
<dbReference type="GO" id="GO:0009697">
    <property type="term" value="P:salicylic acid biosynthetic process"/>
    <property type="evidence" value="ECO:0007669"/>
    <property type="project" value="TreeGrafter"/>
</dbReference>
<dbReference type="InterPro" id="IPR036263">
    <property type="entry name" value="Chorismate_II_sf"/>
</dbReference>
<dbReference type="PANTHER" id="PTHR38041:SF1">
    <property type="entry name" value="CHORISMATE MUTASE"/>
    <property type="match status" value="1"/>
</dbReference>
<dbReference type="GO" id="GO:0004106">
    <property type="term" value="F:chorismate mutase activity"/>
    <property type="evidence" value="ECO:0007669"/>
    <property type="project" value="InterPro"/>
</dbReference>
<dbReference type="GO" id="GO:0046417">
    <property type="term" value="P:chorismate metabolic process"/>
    <property type="evidence" value="ECO:0007669"/>
    <property type="project" value="InterPro"/>
</dbReference>
<keyword evidence="1" id="KW-0413">Isomerase</keyword>
<evidence type="ECO:0000259" key="2">
    <source>
        <dbReference type="PROSITE" id="PS51168"/>
    </source>
</evidence>
<dbReference type="SMART" id="SM00830">
    <property type="entry name" value="CM_2"/>
    <property type="match status" value="1"/>
</dbReference>
<comment type="caution">
    <text evidence="3">The sequence shown here is derived from an EMBL/GenBank/DDBJ whole genome shotgun (WGS) entry which is preliminary data.</text>
</comment>
<keyword evidence="4" id="KW-1185">Reference proteome</keyword>
<feature type="domain" description="Chorismate mutase" evidence="2">
    <location>
        <begin position="5"/>
        <end position="95"/>
    </location>
</feature>
<accession>A0A931C8X3</accession>
<gene>
    <name evidence="3" type="ORF">I4J89_12280</name>
</gene>
<proteinExistence type="predicted"/>
<dbReference type="PANTHER" id="PTHR38041">
    <property type="entry name" value="CHORISMATE MUTASE"/>
    <property type="match status" value="1"/>
</dbReference>
<organism evidence="3 4">
    <name type="scientific">Actinoplanes aureus</name>
    <dbReference type="NCBI Taxonomy" id="2792083"/>
    <lineage>
        <taxon>Bacteria</taxon>
        <taxon>Bacillati</taxon>
        <taxon>Actinomycetota</taxon>
        <taxon>Actinomycetes</taxon>
        <taxon>Micromonosporales</taxon>
        <taxon>Micromonosporaceae</taxon>
        <taxon>Actinoplanes</taxon>
    </lineage>
</organism>
<dbReference type="InterPro" id="IPR002701">
    <property type="entry name" value="CM_II_prokaryot"/>
</dbReference>
<dbReference type="AlphaFoldDB" id="A0A931C8X3"/>
<dbReference type="Gene3D" id="1.20.59.10">
    <property type="entry name" value="Chorismate mutase"/>
    <property type="match status" value="1"/>
</dbReference>